<evidence type="ECO:0000313" key="5">
    <source>
        <dbReference type="Proteomes" id="UP000242188"/>
    </source>
</evidence>
<dbReference type="AlphaFoldDB" id="A0A210R5M0"/>
<evidence type="ECO:0000259" key="3">
    <source>
        <dbReference type="Pfam" id="PF14648"/>
    </source>
</evidence>
<dbReference type="InterPro" id="IPR039199">
    <property type="entry name" value="FAM91"/>
</dbReference>
<evidence type="ECO:0000256" key="1">
    <source>
        <dbReference type="ARBA" id="ARBA00010319"/>
    </source>
</evidence>
<evidence type="ECO:0000313" key="4">
    <source>
        <dbReference type="EMBL" id="OWF56343.1"/>
    </source>
</evidence>
<dbReference type="STRING" id="6573.A0A210R5M0"/>
<keyword evidence="5" id="KW-1185">Reference proteome</keyword>
<reference evidence="4 5" key="1">
    <citation type="journal article" date="2017" name="Nat. Ecol. Evol.">
        <title>Scallop genome provides insights into evolution of bilaterian karyotype and development.</title>
        <authorList>
            <person name="Wang S."/>
            <person name="Zhang J."/>
            <person name="Jiao W."/>
            <person name="Li J."/>
            <person name="Xun X."/>
            <person name="Sun Y."/>
            <person name="Guo X."/>
            <person name="Huan P."/>
            <person name="Dong B."/>
            <person name="Zhang L."/>
            <person name="Hu X."/>
            <person name="Sun X."/>
            <person name="Wang J."/>
            <person name="Zhao C."/>
            <person name="Wang Y."/>
            <person name="Wang D."/>
            <person name="Huang X."/>
            <person name="Wang R."/>
            <person name="Lv J."/>
            <person name="Li Y."/>
            <person name="Zhang Z."/>
            <person name="Liu B."/>
            <person name="Lu W."/>
            <person name="Hui Y."/>
            <person name="Liang J."/>
            <person name="Zhou Z."/>
            <person name="Hou R."/>
            <person name="Li X."/>
            <person name="Liu Y."/>
            <person name="Li H."/>
            <person name="Ning X."/>
            <person name="Lin Y."/>
            <person name="Zhao L."/>
            <person name="Xing Q."/>
            <person name="Dou J."/>
            <person name="Li Y."/>
            <person name="Mao J."/>
            <person name="Guo H."/>
            <person name="Dou H."/>
            <person name="Li T."/>
            <person name="Mu C."/>
            <person name="Jiang W."/>
            <person name="Fu Q."/>
            <person name="Fu X."/>
            <person name="Miao Y."/>
            <person name="Liu J."/>
            <person name="Yu Q."/>
            <person name="Li R."/>
            <person name="Liao H."/>
            <person name="Li X."/>
            <person name="Kong Y."/>
            <person name="Jiang Z."/>
            <person name="Chourrout D."/>
            <person name="Li R."/>
            <person name="Bao Z."/>
        </authorList>
    </citation>
    <scope>NUCLEOTIDE SEQUENCE [LARGE SCALE GENOMIC DNA]</scope>
    <source>
        <strain evidence="4 5">PY_sf001</strain>
    </source>
</reference>
<dbReference type="Proteomes" id="UP000242188">
    <property type="component" value="Unassembled WGS sequence"/>
</dbReference>
<organism evidence="4 5">
    <name type="scientific">Mizuhopecten yessoensis</name>
    <name type="common">Japanese scallop</name>
    <name type="synonym">Patinopecten yessoensis</name>
    <dbReference type="NCBI Taxonomy" id="6573"/>
    <lineage>
        <taxon>Eukaryota</taxon>
        <taxon>Metazoa</taxon>
        <taxon>Spiralia</taxon>
        <taxon>Lophotrochozoa</taxon>
        <taxon>Mollusca</taxon>
        <taxon>Bivalvia</taxon>
        <taxon>Autobranchia</taxon>
        <taxon>Pteriomorphia</taxon>
        <taxon>Pectinida</taxon>
        <taxon>Pectinoidea</taxon>
        <taxon>Pectinidae</taxon>
        <taxon>Mizuhopecten</taxon>
    </lineage>
</organism>
<dbReference type="Pfam" id="PF14647">
    <property type="entry name" value="FAM91_N"/>
    <property type="match status" value="1"/>
</dbReference>
<feature type="domain" description="FAM91 N-terminal" evidence="2">
    <location>
        <begin position="9"/>
        <end position="314"/>
    </location>
</feature>
<protein>
    <submittedName>
        <fullName evidence="4">Protein FAM91A1</fullName>
    </submittedName>
</protein>
<evidence type="ECO:0000259" key="2">
    <source>
        <dbReference type="Pfam" id="PF14647"/>
    </source>
</evidence>
<feature type="domain" description="FAM91 C-terminal" evidence="3">
    <location>
        <begin position="375"/>
        <end position="843"/>
    </location>
</feature>
<gene>
    <name evidence="4" type="ORF">KP79_PYT08298</name>
</gene>
<sequence length="856" mass="96765">MNPDIEANIRKNLPWLKLPPNVRQVLGNSQKEYEKAVGQFSVKNQLRYKGNLVKTVRKDEKRYYEEMLRYSQEHLMLYPYHLSDVVVKGLRVTPFTYYVNMMSTIMTQEKSYDSLPNFTAADCLRLLGIGRNQYIDLMNQCRSSKKFFRRKNPKELLPVQPVDTALMEHWWHVIVGYVTEDDVRMCTTVEKLLIDSIIDSSMVIAGEHDFKLIHGLYKKGLIYLDVPIADTDCIIVPPLEGFVMNRVLGDYFETLLYKIFVSIDEHTTVSELANVLQIDLQLVKNAVSMYCRLGFAKKKGVEFYNYDNLQPSWKDVQPVNKKLTPDQTILDWDNALAEANKEPTHEEEATVNPNSNINALKDVMESESPTVGSCKRIAFLFDSTLTAFLMMGNLSPGLKSHAVTMFEVGKLSDESLDSFLTELEKVGSDAEGEARRYFVHALTLRDTLKFLRYNKDLTFESDTKTGLAVDLIRCESLLGLDPATRARVLNRNYELLVSMAPLSYEIKPVSSCTPQHIGPAVPEVNSVWFKLFLYNLTKCGPPSLLLVKGTKLRKLPAIFHEYDKLLVTTWGHDPAVIATSNILLTLNDALSHSALFVQAHGWQSEGKTVNISFPLDKTKLGQPFSKQNYESHSGIKSLCEHVDLEHTCGYITLLNTGLLSHTVFQEDPDEEDYFEEASNGIIFNTHQSDTESDGPLNGVTDKNSADMLATEIDLLDSEMFGATGAGQNVTVKKLKDNLTLKLDLDSATQRKRSLEDTKEEDWVILECYFGIPLFSSSLNKDVCSKVIAEGLFSKKSLQELLHSSRKVSLRLLNFVSQFQDSASIGDLSQDPTTDKEETTPLPTMMNIWRVVGMSMI</sequence>
<dbReference type="PANTHER" id="PTHR28441">
    <property type="entry name" value="PROTEIN FAM91A1"/>
    <property type="match status" value="1"/>
</dbReference>
<dbReference type="PANTHER" id="PTHR28441:SF2">
    <property type="entry name" value="PROTEIN FAM91A1"/>
    <property type="match status" value="1"/>
</dbReference>
<dbReference type="InterPro" id="IPR028097">
    <property type="entry name" value="FAM91_C_dom"/>
</dbReference>
<dbReference type="Pfam" id="PF14648">
    <property type="entry name" value="FAM91_C"/>
    <property type="match status" value="1"/>
</dbReference>
<dbReference type="OrthoDB" id="275996at2759"/>
<dbReference type="EMBL" id="NEDP02000216">
    <property type="protein sequence ID" value="OWF56343.1"/>
    <property type="molecule type" value="Genomic_DNA"/>
</dbReference>
<dbReference type="InterPro" id="IPR028091">
    <property type="entry name" value="FAM91_N_dom"/>
</dbReference>
<name>A0A210R5M0_MIZYE</name>
<proteinExistence type="inferred from homology"/>
<comment type="similarity">
    <text evidence="1">Belongs to the FAM91 family.</text>
</comment>
<accession>A0A210R5M0</accession>
<comment type="caution">
    <text evidence="4">The sequence shown here is derived from an EMBL/GenBank/DDBJ whole genome shotgun (WGS) entry which is preliminary data.</text>
</comment>